<dbReference type="EMBL" id="QTSX02005252">
    <property type="protein sequence ID" value="KAJ9060129.1"/>
    <property type="molecule type" value="Genomic_DNA"/>
</dbReference>
<reference evidence="1" key="1">
    <citation type="submission" date="2022-04" db="EMBL/GenBank/DDBJ databases">
        <title>Genome of the entomopathogenic fungus Entomophthora muscae.</title>
        <authorList>
            <person name="Elya C."/>
            <person name="Lovett B.R."/>
            <person name="Lee E."/>
            <person name="Macias A.M."/>
            <person name="Hajek A.E."/>
            <person name="De Bivort B.L."/>
            <person name="Kasson M.T."/>
            <person name="De Fine Licht H.H."/>
            <person name="Stajich J.E."/>
        </authorList>
    </citation>
    <scope>NUCLEOTIDE SEQUENCE</scope>
    <source>
        <strain evidence="1">Berkeley</strain>
    </source>
</reference>
<proteinExistence type="predicted"/>
<organism evidence="1 2">
    <name type="scientific">Entomophthora muscae</name>
    <dbReference type="NCBI Taxonomy" id="34485"/>
    <lineage>
        <taxon>Eukaryota</taxon>
        <taxon>Fungi</taxon>
        <taxon>Fungi incertae sedis</taxon>
        <taxon>Zoopagomycota</taxon>
        <taxon>Entomophthoromycotina</taxon>
        <taxon>Entomophthoromycetes</taxon>
        <taxon>Entomophthorales</taxon>
        <taxon>Entomophthoraceae</taxon>
        <taxon>Entomophthora</taxon>
    </lineage>
</organism>
<keyword evidence="2" id="KW-1185">Reference proteome</keyword>
<evidence type="ECO:0000313" key="2">
    <source>
        <dbReference type="Proteomes" id="UP001165960"/>
    </source>
</evidence>
<name>A0ACC2SCK3_9FUNG</name>
<sequence>MLAFFFVSFCKAWFDEEQAFFDSFASRPRQTISQIKTTFKGDLALNQRAYLDKGLDWSDPNYPRTFYGLDLVPHHPDFLSKQSITRNYEDIVFNLNINHAYINIASPVMISDFAVCFKAQVCKISSFTASSYEWSLTSPSTKRKETWKRYLRELIPEQFFAKKASPVLNRNVSSSGVWGLFYRPTYLVLNFTIHEIEGSSNEMTYGNHCVIFPLFTATSPLGIIQARNLCDAPVRNNFHSSMMQDKATEAILSFCKQSAQSIFYHT</sequence>
<dbReference type="Proteomes" id="UP001165960">
    <property type="component" value="Unassembled WGS sequence"/>
</dbReference>
<accession>A0ACC2SCK3</accession>
<evidence type="ECO:0000313" key="1">
    <source>
        <dbReference type="EMBL" id="KAJ9060129.1"/>
    </source>
</evidence>
<gene>
    <name evidence="1" type="ORF">DSO57_1034212</name>
</gene>
<protein>
    <submittedName>
        <fullName evidence="1">Uncharacterized protein</fullName>
    </submittedName>
</protein>
<comment type="caution">
    <text evidence="1">The sequence shown here is derived from an EMBL/GenBank/DDBJ whole genome shotgun (WGS) entry which is preliminary data.</text>
</comment>